<dbReference type="Pfam" id="PF03066">
    <property type="entry name" value="Nucleoplasmin"/>
    <property type="match status" value="1"/>
</dbReference>
<evidence type="ECO:0000256" key="2">
    <source>
        <dbReference type="ARBA" id="ARBA00010744"/>
    </source>
</evidence>
<dbReference type="GO" id="GO:0003723">
    <property type="term" value="F:RNA binding"/>
    <property type="evidence" value="ECO:0007669"/>
    <property type="project" value="TreeGrafter"/>
</dbReference>
<sequence>MSFLEDETSDSGVDSRSRLESYVFSCELSSEVPFYTFQADEDEDVEHFLELRTICLGDGAKEENNLVEVTAMNHQGKKTSVPVANLNISCLPMVSLGEFELMAPVTLRLKSGSGPVTVSGLHLVATENEESEISDEDEDDDDDDVSEEEMPSVKPAKKKQKV</sequence>
<name>A0AAW1ZWW2_CULAL</name>
<dbReference type="GO" id="GO:0042393">
    <property type="term" value="F:histone binding"/>
    <property type="evidence" value="ECO:0007669"/>
    <property type="project" value="TreeGrafter"/>
</dbReference>
<dbReference type="Proteomes" id="UP001479290">
    <property type="component" value="Unassembled WGS sequence"/>
</dbReference>
<keyword evidence="7" id="KW-1185">Reference proteome</keyword>
<dbReference type="EMBL" id="JAWDJR010000013">
    <property type="protein sequence ID" value="KAK9964834.1"/>
    <property type="molecule type" value="Genomic_DNA"/>
</dbReference>
<evidence type="ECO:0000256" key="4">
    <source>
        <dbReference type="SAM" id="MobiDB-lite"/>
    </source>
</evidence>
<keyword evidence="3" id="KW-0539">Nucleus</keyword>
<dbReference type="PANTHER" id="PTHR22747:SF13">
    <property type="entry name" value="NUCLEOPLASMIN-3"/>
    <property type="match status" value="1"/>
</dbReference>
<dbReference type="SUPFAM" id="SSF69203">
    <property type="entry name" value="Nucleoplasmin-like core domain"/>
    <property type="match status" value="1"/>
</dbReference>
<feature type="compositionally biased region" description="Acidic residues" evidence="4">
    <location>
        <begin position="127"/>
        <end position="150"/>
    </location>
</feature>
<accession>A0AAW1ZWW2</accession>
<comment type="subcellular location">
    <subcellularLocation>
        <location evidence="1">Nucleus</location>
    </subcellularLocation>
</comment>
<organism evidence="6 7">
    <name type="scientific">Culter alburnus</name>
    <name type="common">Topmouth culter</name>
    <dbReference type="NCBI Taxonomy" id="194366"/>
    <lineage>
        <taxon>Eukaryota</taxon>
        <taxon>Metazoa</taxon>
        <taxon>Chordata</taxon>
        <taxon>Craniata</taxon>
        <taxon>Vertebrata</taxon>
        <taxon>Euteleostomi</taxon>
        <taxon>Actinopterygii</taxon>
        <taxon>Neopterygii</taxon>
        <taxon>Teleostei</taxon>
        <taxon>Ostariophysi</taxon>
        <taxon>Cypriniformes</taxon>
        <taxon>Xenocyprididae</taxon>
        <taxon>Xenocypridinae</taxon>
        <taxon>Culter</taxon>
    </lineage>
</organism>
<evidence type="ECO:0000313" key="6">
    <source>
        <dbReference type="EMBL" id="KAK9964834.1"/>
    </source>
</evidence>
<dbReference type="PANTHER" id="PTHR22747">
    <property type="entry name" value="NUCLEOPLASMIN"/>
    <property type="match status" value="1"/>
</dbReference>
<proteinExistence type="inferred from homology"/>
<dbReference type="GO" id="GO:0005737">
    <property type="term" value="C:cytoplasm"/>
    <property type="evidence" value="ECO:0007669"/>
    <property type="project" value="TreeGrafter"/>
</dbReference>
<evidence type="ECO:0000256" key="1">
    <source>
        <dbReference type="ARBA" id="ARBA00004123"/>
    </source>
</evidence>
<dbReference type="FunFam" id="2.60.120.340:FF:000011">
    <property type="entry name" value="Nucleophosmin/nucleoplasmin 3"/>
    <property type="match status" value="1"/>
</dbReference>
<protein>
    <recommendedName>
        <fullName evidence="5">Nucleoplasmin core domain-containing protein</fullName>
    </recommendedName>
</protein>
<dbReference type="AlphaFoldDB" id="A0AAW1ZWW2"/>
<comment type="similarity">
    <text evidence="2">Belongs to the nucleoplasmin family.</text>
</comment>
<evidence type="ECO:0000256" key="3">
    <source>
        <dbReference type="ARBA" id="ARBA00023242"/>
    </source>
</evidence>
<dbReference type="InterPro" id="IPR004301">
    <property type="entry name" value="Nucleoplasmin"/>
</dbReference>
<gene>
    <name evidence="6" type="ORF">ABG768_005973</name>
</gene>
<feature type="region of interest" description="Disordered" evidence="4">
    <location>
        <begin position="124"/>
        <end position="162"/>
    </location>
</feature>
<dbReference type="GO" id="GO:0005654">
    <property type="term" value="C:nucleoplasm"/>
    <property type="evidence" value="ECO:0007669"/>
    <property type="project" value="TreeGrafter"/>
</dbReference>
<evidence type="ECO:0000259" key="5">
    <source>
        <dbReference type="Pfam" id="PF03066"/>
    </source>
</evidence>
<dbReference type="InterPro" id="IPR024057">
    <property type="entry name" value="Nucleoplasmin_core_dom"/>
</dbReference>
<reference evidence="6 7" key="1">
    <citation type="submission" date="2024-05" db="EMBL/GenBank/DDBJ databases">
        <title>A high-quality chromosomal-level genome assembly of Topmouth culter (Culter alburnus).</title>
        <authorList>
            <person name="Zhao H."/>
        </authorList>
    </citation>
    <scope>NUCLEOTIDE SEQUENCE [LARGE SCALE GENOMIC DNA]</scope>
    <source>
        <strain evidence="6">CATC2023</strain>
        <tissue evidence="6">Muscle</tissue>
    </source>
</reference>
<dbReference type="Gene3D" id="2.60.120.340">
    <property type="entry name" value="Nucleoplasmin core domain"/>
    <property type="match status" value="1"/>
</dbReference>
<feature type="domain" description="Nucleoplasmin core" evidence="5">
    <location>
        <begin position="24"/>
        <end position="124"/>
    </location>
</feature>
<dbReference type="InterPro" id="IPR036824">
    <property type="entry name" value="Nucleoplasmin_core_dom_sf"/>
</dbReference>
<dbReference type="GO" id="GO:0005730">
    <property type="term" value="C:nucleolus"/>
    <property type="evidence" value="ECO:0007669"/>
    <property type="project" value="TreeGrafter"/>
</dbReference>
<evidence type="ECO:0000313" key="7">
    <source>
        <dbReference type="Proteomes" id="UP001479290"/>
    </source>
</evidence>
<dbReference type="GO" id="GO:0006338">
    <property type="term" value="P:chromatin remodeling"/>
    <property type="evidence" value="ECO:0007669"/>
    <property type="project" value="TreeGrafter"/>
</dbReference>
<dbReference type="GO" id="GO:0003682">
    <property type="term" value="F:chromatin binding"/>
    <property type="evidence" value="ECO:0007669"/>
    <property type="project" value="TreeGrafter"/>
</dbReference>
<comment type="caution">
    <text evidence="6">The sequence shown here is derived from an EMBL/GenBank/DDBJ whole genome shotgun (WGS) entry which is preliminary data.</text>
</comment>